<dbReference type="Pfam" id="PF00078">
    <property type="entry name" value="RVT_1"/>
    <property type="match status" value="1"/>
</dbReference>
<evidence type="ECO:0000313" key="3">
    <source>
        <dbReference type="EMBL" id="RVW92116.1"/>
    </source>
</evidence>
<evidence type="ECO:0000313" key="4">
    <source>
        <dbReference type="Proteomes" id="UP000288805"/>
    </source>
</evidence>
<protein>
    <recommendedName>
        <fullName evidence="2">Reverse transcriptase domain-containing protein</fullName>
    </recommendedName>
</protein>
<evidence type="ECO:0000259" key="2">
    <source>
        <dbReference type="Pfam" id="PF00078"/>
    </source>
</evidence>
<reference evidence="3 4" key="1">
    <citation type="journal article" date="2018" name="PLoS Genet.">
        <title>Population sequencing reveals clonal diversity and ancestral inbreeding in the grapevine cultivar Chardonnay.</title>
        <authorList>
            <person name="Roach M.J."/>
            <person name="Johnson D.L."/>
            <person name="Bohlmann J."/>
            <person name="van Vuuren H.J."/>
            <person name="Jones S.J."/>
            <person name="Pretorius I.S."/>
            <person name="Schmidt S.A."/>
            <person name="Borneman A.R."/>
        </authorList>
    </citation>
    <scope>NUCLEOTIDE SEQUENCE [LARGE SCALE GENOMIC DNA]</scope>
    <source>
        <strain evidence="4">cv. Chardonnay</strain>
        <tissue evidence="3">Leaf</tissue>
    </source>
</reference>
<dbReference type="SUPFAM" id="SSF56219">
    <property type="entry name" value="DNase I-like"/>
    <property type="match status" value="1"/>
</dbReference>
<accession>A0A438I5X1</accession>
<gene>
    <name evidence="3" type="ORF">CK203_037099</name>
</gene>
<dbReference type="PANTHER" id="PTHR46890:SF50">
    <property type="entry name" value="RNA-DIRECTED DNA POLYMERASE, EUKARYOTA, REVERSE TRANSCRIPTASE ZINC-BINDING DOMAIN PROTEIN-RELATED"/>
    <property type="match status" value="1"/>
</dbReference>
<feature type="compositionally biased region" description="Basic and acidic residues" evidence="1">
    <location>
        <begin position="1"/>
        <end position="14"/>
    </location>
</feature>
<evidence type="ECO:0000256" key="1">
    <source>
        <dbReference type="SAM" id="MobiDB-lite"/>
    </source>
</evidence>
<dbReference type="InterPro" id="IPR036691">
    <property type="entry name" value="Endo/exonu/phosph_ase_sf"/>
</dbReference>
<sequence length="581" mass="66925">MKGRIDQKGHDGASRKMKSLSSKSVRELKKLEWTETKIKELITRLVRSLGVGRHLDWSAVNSRGATGGILVFWDNRMFELVDLEEGEYSISCRFKNCEDGVVWVYTGVYGPVCRREREDFWEELGAIRGLWSDPWCVGGDFNRIRFPGERSTGGGLSATMRRFLVVLEDLELRDIPLQGGPFTWRDGGGKRRGPSPFRFENMWLEEEGFKDQVKNWWRSFNFTKALNIFLDAKLRALKVALKIWNKEVFDFIEAKKGEAFSQVVYWDEKEKISALNLEECEARNEARVSYKTWVLREEISWRQKSRKVWLKEGDNNTRFFYRMTNAHSRRNWLSKVKVNGCWHTKENDLKAYSSEAERVELPFSEEEVFVTLSDLGKDKAPGPDGFTMTFWLFCWEGAEDLKDFRPISLVGGLYKLLAKELANRLKKVMGKVISKSQNAFVEGRQILDTILIANEAVDSRLKSNEGGVLCKLDIEKAYDHFKGIETRRSPLTLFFVIAMEVFSCPLRRAISGGYSSGWTMRDLRINLEKSELIPMGRVHNIEDLTLKLGCKVGGLPSRYLGLPLGAPFKLVAMWDGVEERF</sequence>
<dbReference type="AlphaFoldDB" id="A0A438I5X1"/>
<name>A0A438I5X1_VITVI</name>
<feature type="domain" description="Reverse transcriptase" evidence="2">
    <location>
        <begin position="401"/>
        <end position="480"/>
    </location>
</feature>
<dbReference type="CDD" id="cd01650">
    <property type="entry name" value="RT_nLTR_like"/>
    <property type="match status" value="1"/>
</dbReference>
<dbReference type="PANTHER" id="PTHR46890">
    <property type="entry name" value="NON-LTR RETROLELEMENT REVERSE TRANSCRIPTASE-LIKE PROTEIN-RELATED"/>
    <property type="match status" value="1"/>
</dbReference>
<dbReference type="Proteomes" id="UP000288805">
    <property type="component" value="Unassembled WGS sequence"/>
</dbReference>
<feature type="region of interest" description="Disordered" evidence="1">
    <location>
        <begin position="1"/>
        <end position="21"/>
    </location>
</feature>
<dbReference type="Gene3D" id="3.60.10.10">
    <property type="entry name" value="Endonuclease/exonuclease/phosphatase"/>
    <property type="match status" value="1"/>
</dbReference>
<dbReference type="InterPro" id="IPR052343">
    <property type="entry name" value="Retrotransposon-Effector_Assoc"/>
</dbReference>
<comment type="caution">
    <text evidence="3">The sequence shown here is derived from an EMBL/GenBank/DDBJ whole genome shotgun (WGS) entry which is preliminary data.</text>
</comment>
<proteinExistence type="predicted"/>
<dbReference type="InterPro" id="IPR000477">
    <property type="entry name" value="RT_dom"/>
</dbReference>
<organism evidence="3 4">
    <name type="scientific">Vitis vinifera</name>
    <name type="common">Grape</name>
    <dbReference type="NCBI Taxonomy" id="29760"/>
    <lineage>
        <taxon>Eukaryota</taxon>
        <taxon>Viridiplantae</taxon>
        <taxon>Streptophyta</taxon>
        <taxon>Embryophyta</taxon>
        <taxon>Tracheophyta</taxon>
        <taxon>Spermatophyta</taxon>
        <taxon>Magnoliopsida</taxon>
        <taxon>eudicotyledons</taxon>
        <taxon>Gunneridae</taxon>
        <taxon>Pentapetalae</taxon>
        <taxon>rosids</taxon>
        <taxon>Vitales</taxon>
        <taxon>Vitaceae</taxon>
        <taxon>Viteae</taxon>
        <taxon>Vitis</taxon>
    </lineage>
</organism>
<dbReference type="EMBL" id="QGNW01000140">
    <property type="protein sequence ID" value="RVW92116.1"/>
    <property type="molecule type" value="Genomic_DNA"/>
</dbReference>